<comment type="subcellular location">
    <subcellularLocation>
        <location evidence="1">Mitochondrion outer membrane</location>
        <topology evidence="1">Multi-pass membrane protein</topology>
    </subcellularLocation>
</comment>
<evidence type="ECO:0000313" key="10">
    <source>
        <dbReference type="Proteomes" id="UP000050640"/>
    </source>
</evidence>
<sequence>MVDVSNPKEKSQLLHFALLQMYRKFMSNLPKEVNEIETMVSNPGTLSNFHKDCLTCIGNSFTGIYLAVNKFLPSTSVKLDNTIKIGTAQIDGELITKHIATRQTRFGECSLLVEATANFTDQWPSISISQTFDDFLYMSIAYSPQGNVSKSDVELEYYGRTETLAFKYSGWPSRPGTIYSTSYLRSITEKLALGSQITFRSSPLPKLKQRFSDVTYYARYRGSAYIACLDFSKNSGYHFSYFQNINKYLSCAVDVVSAVNFKEVKGTVAVKLGFEIWGTVNNKYGSFASDIYKFQTKVPQYNLVIGGHLASDGAVAGIFKKQFTEYFPISVTISGFYNFFINECGFGIGLSV</sequence>
<keyword evidence="7" id="KW-0653">Protein transport</keyword>
<keyword evidence="10" id="KW-1185">Reference proteome</keyword>
<evidence type="ECO:0000256" key="7">
    <source>
        <dbReference type="ARBA" id="ARBA00022927"/>
    </source>
</evidence>
<keyword evidence="4" id="KW-1134">Transmembrane beta strand</keyword>
<evidence type="ECO:0000256" key="6">
    <source>
        <dbReference type="ARBA" id="ARBA00022787"/>
    </source>
</evidence>
<accession>A0A158Q6T4</accession>
<reference evidence="11" key="1">
    <citation type="submission" date="2016-04" db="UniProtKB">
        <authorList>
            <consortium name="WormBaseParasite"/>
        </authorList>
    </citation>
    <scope>IDENTIFICATION</scope>
</reference>
<evidence type="ECO:0000256" key="5">
    <source>
        <dbReference type="ARBA" id="ARBA00022692"/>
    </source>
</evidence>
<keyword evidence="8" id="KW-0496">Mitochondrion</keyword>
<evidence type="ECO:0000256" key="1">
    <source>
        <dbReference type="ARBA" id="ARBA00004374"/>
    </source>
</evidence>
<evidence type="ECO:0000313" key="11">
    <source>
        <dbReference type="WBParaSite" id="EEL_0000042701-mRNA-1"/>
    </source>
</evidence>
<keyword evidence="9" id="KW-0472">Membrane</keyword>
<name>A0A158Q6T4_9BILA</name>
<dbReference type="GO" id="GO:0005741">
    <property type="term" value="C:mitochondrial outer membrane"/>
    <property type="evidence" value="ECO:0007669"/>
    <property type="project" value="UniProtKB-SubCell"/>
</dbReference>
<protein>
    <submittedName>
        <fullName evidence="11">Peptidase A1 domain-containing protein</fullName>
    </submittedName>
</protein>
<evidence type="ECO:0000256" key="9">
    <source>
        <dbReference type="ARBA" id="ARBA00023136"/>
    </source>
</evidence>
<proteinExistence type="inferred from homology"/>
<dbReference type="GO" id="GO:0008320">
    <property type="term" value="F:protein transmembrane transporter activity"/>
    <property type="evidence" value="ECO:0007669"/>
    <property type="project" value="InterPro"/>
</dbReference>
<dbReference type="Gene3D" id="2.40.160.10">
    <property type="entry name" value="Porin"/>
    <property type="match status" value="1"/>
</dbReference>
<evidence type="ECO:0000256" key="4">
    <source>
        <dbReference type="ARBA" id="ARBA00022452"/>
    </source>
</evidence>
<evidence type="ECO:0000256" key="2">
    <source>
        <dbReference type="ARBA" id="ARBA00010510"/>
    </source>
</evidence>
<dbReference type="InterPro" id="IPR027246">
    <property type="entry name" value="Porin_Euk/Tom40"/>
</dbReference>
<keyword evidence="5" id="KW-0812">Transmembrane</keyword>
<organism evidence="10 11">
    <name type="scientific">Elaeophora elaphi</name>
    <dbReference type="NCBI Taxonomy" id="1147741"/>
    <lineage>
        <taxon>Eukaryota</taxon>
        <taxon>Metazoa</taxon>
        <taxon>Ecdysozoa</taxon>
        <taxon>Nematoda</taxon>
        <taxon>Chromadorea</taxon>
        <taxon>Rhabditida</taxon>
        <taxon>Spirurina</taxon>
        <taxon>Spiruromorpha</taxon>
        <taxon>Filarioidea</taxon>
        <taxon>Onchocercidae</taxon>
        <taxon>Elaeophora</taxon>
    </lineage>
</organism>
<dbReference type="Pfam" id="PF01459">
    <property type="entry name" value="Porin_3"/>
    <property type="match status" value="1"/>
</dbReference>
<dbReference type="PANTHER" id="PTHR10802">
    <property type="entry name" value="MITOCHONDRIAL IMPORT RECEPTOR SUBUNIT TOM40"/>
    <property type="match status" value="1"/>
</dbReference>
<dbReference type="AlphaFoldDB" id="A0A158Q6T4"/>
<dbReference type="GO" id="GO:0030150">
    <property type="term" value="P:protein import into mitochondrial matrix"/>
    <property type="evidence" value="ECO:0007669"/>
    <property type="project" value="InterPro"/>
</dbReference>
<dbReference type="STRING" id="1147741.A0A158Q6T4"/>
<dbReference type="InterPro" id="IPR023614">
    <property type="entry name" value="Porin_dom_sf"/>
</dbReference>
<dbReference type="InterPro" id="IPR037930">
    <property type="entry name" value="Tom40"/>
</dbReference>
<dbReference type="WBParaSite" id="EEL_0000042701-mRNA-1">
    <property type="protein sequence ID" value="EEL_0000042701-mRNA-1"/>
    <property type="gene ID" value="EEL_0000042701"/>
</dbReference>
<evidence type="ECO:0000256" key="3">
    <source>
        <dbReference type="ARBA" id="ARBA00022448"/>
    </source>
</evidence>
<evidence type="ECO:0000256" key="8">
    <source>
        <dbReference type="ARBA" id="ARBA00023128"/>
    </source>
</evidence>
<keyword evidence="6" id="KW-1000">Mitochondrion outer membrane</keyword>
<keyword evidence="3" id="KW-0813">Transport</keyword>
<comment type="similarity">
    <text evidence="2">Belongs to the Tom40 family.</text>
</comment>
<dbReference type="Proteomes" id="UP000050640">
    <property type="component" value="Unplaced"/>
</dbReference>